<protein>
    <submittedName>
        <fullName evidence="3">Putative transposase</fullName>
    </submittedName>
</protein>
<dbReference type="InterPro" id="IPR050900">
    <property type="entry name" value="Transposase_IS3/IS150/IS904"/>
</dbReference>
<dbReference type="PANTHER" id="PTHR46889">
    <property type="entry name" value="TRANSPOSASE INSF FOR INSERTION SEQUENCE IS3B-RELATED"/>
    <property type="match status" value="1"/>
</dbReference>
<name>A0A1I4J0G4_9LACT</name>
<feature type="non-terminal residue" evidence="3">
    <location>
        <position position="1"/>
    </location>
</feature>
<dbReference type="InterPro" id="IPR012337">
    <property type="entry name" value="RNaseH-like_sf"/>
</dbReference>
<dbReference type="Pfam" id="PF13683">
    <property type="entry name" value="rve_3"/>
    <property type="match status" value="1"/>
</dbReference>
<feature type="domain" description="Integrase catalytic" evidence="2">
    <location>
        <begin position="1"/>
        <end position="96"/>
    </location>
</feature>
<gene>
    <name evidence="3" type="ORF">SAMN05216438_1241</name>
</gene>
<feature type="compositionally biased region" description="Basic and acidic residues" evidence="1">
    <location>
        <begin position="90"/>
        <end position="99"/>
    </location>
</feature>
<evidence type="ECO:0000259" key="2">
    <source>
        <dbReference type="PROSITE" id="PS50994"/>
    </source>
</evidence>
<sequence>FHSDQGSQFKSASFRKLLDEHQLLASYSKPGYPYDNAVTEVFFKYLKQREINRRRFTSIQEVQLSCFEYIEHFYNNYNPHSANNGLTPNQKEENYFKKI</sequence>
<proteinExistence type="predicted"/>
<organism evidence="3 4">
    <name type="scientific">Lactococcus garvieae</name>
    <dbReference type="NCBI Taxonomy" id="1363"/>
    <lineage>
        <taxon>Bacteria</taxon>
        <taxon>Bacillati</taxon>
        <taxon>Bacillota</taxon>
        <taxon>Bacilli</taxon>
        <taxon>Lactobacillales</taxon>
        <taxon>Streptococcaceae</taxon>
        <taxon>Lactococcus</taxon>
    </lineage>
</organism>
<dbReference type="InterPro" id="IPR001584">
    <property type="entry name" value="Integrase_cat-core"/>
</dbReference>
<dbReference type="SUPFAM" id="SSF53098">
    <property type="entry name" value="Ribonuclease H-like"/>
    <property type="match status" value="1"/>
</dbReference>
<dbReference type="GO" id="GO:0003676">
    <property type="term" value="F:nucleic acid binding"/>
    <property type="evidence" value="ECO:0007669"/>
    <property type="project" value="InterPro"/>
</dbReference>
<accession>A0A1I4J0G4</accession>
<dbReference type="InterPro" id="IPR036397">
    <property type="entry name" value="RNaseH_sf"/>
</dbReference>
<feature type="region of interest" description="Disordered" evidence="1">
    <location>
        <begin position="80"/>
        <end position="99"/>
    </location>
</feature>
<dbReference type="Proteomes" id="UP000181969">
    <property type="component" value="Unassembled WGS sequence"/>
</dbReference>
<feature type="compositionally biased region" description="Polar residues" evidence="1">
    <location>
        <begin position="80"/>
        <end position="89"/>
    </location>
</feature>
<dbReference type="OrthoDB" id="342869at2"/>
<dbReference type="AlphaFoldDB" id="A0A1I4J0G4"/>
<evidence type="ECO:0000313" key="3">
    <source>
        <dbReference type="EMBL" id="SFL59703.1"/>
    </source>
</evidence>
<evidence type="ECO:0000313" key="4">
    <source>
        <dbReference type="Proteomes" id="UP000181969"/>
    </source>
</evidence>
<dbReference type="Gene3D" id="3.30.420.10">
    <property type="entry name" value="Ribonuclease H-like superfamily/Ribonuclease H"/>
    <property type="match status" value="1"/>
</dbReference>
<evidence type="ECO:0000256" key="1">
    <source>
        <dbReference type="SAM" id="MobiDB-lite"/>
    </source>
</evidence>
<reference evidence="3 4" key="1">
    <citation type="submission" date="2016-10" db="EMBL/GenBank/DDBJ databases">
        <authorList>
            <person name="de Groot N.N."/>
        </authorList>
    </citation>
    <scope>NUCLEOTIDE SEQUENCE [LARGE SCALE GENOMIC DNA]</scope>
    <source>
        <strain evidence="3 4">M79</strain>
    </source>
</reference>
<dbReference type="GO" id="GO:0015074">
    <property type="term" value="P:DNA integration"/>
    <property type="evidence" value="ECO:0007669"/>
    <property type="project" value="InterPro"/>
</dbReference>
<dbReference type="EMBL" id="FOTJ01000024">
    <property type="protein sequence ID" value="SFL59703.1"/>
    <property type="molecule type" value="Genomic_DNA"/>
</dbReference>
<dbReference type="PROSITE" id="PS50994">
    <property type="entry name" value="INTEGRASE"/>
    <property type="match status" value="1"/>
</dbReference>
<dbReference type="PANTHER" id="PTHR46889:SF4">
    <property type="entry name" value="TRANSPOSASE INSO FOR INSERTION SEQUENCE ELEMENT IS911B-RELATED"/>
    <property type="match status" value="1"/>
</dbReference>